<dbReference type="SUPFAM" id="SSF47576">
    <property type="entry name" value="Calponin-homology domain, CH-domain"/>
    <property type="match status" value="1"/>
</dbReference>
<reference evidence="2 3" key="1">
    <citation type="journal article" date="2007" name="Nature">
        <title>Evolution of genes and genomes on the Drosophila phylogeny.</title>
        <authorList>
            <consortium name="Drosophila 12 Genomes Consortium"/>
            <person name="Clark A.G."/>
            <person name="Eisen M.B."/>
            <person name="Smith D.R."/>
            <person name="Bergman C.M."/>
            <person name="Oliver B."/>
            <person name="Markow T.A."/>
            <person name="Kaufman T.C."/>
            <person name="Kellis M."/>
            <person name="Gelbart W."/>
            <person name="Iyer V.N."/>
            <person name="Pollard D.A."/>
            <person name="Sackton T.B."/>
            <person name="Larracuente A.M."/>
            <person name="Singh N.D."/>
            <person name="Abad J.P."/>
            <person name="Abt D.N."/>
            <person name="Adryan B."/>
            <person name="Aguade M."/>
            <person name="Akashi H."/>
            <person name="Anderson W.W."/>
            <person name="Aquadro C.F."/>
            <person name="Ardell D.H."/>
            <person name="Arguello R."/>
            <person name="Artieri C.G."/>
            <person name="Barbash D.A."/>
            <person name="Barker D."/>
            <person name="Barsanti P."/>
            <person name="Batterham P."/>
            <person name="Batzoglou S."/>
            <person name="Begun D."/>
            <person name="Bhutkar A."/>
            <person name="Blanco E."/>
            <person name="Bosak S.A."/>
            <person name="Bradley R.K."/>
            <person name="Brand A.D."/>
            <person name="Brent M.R."/>
            <person name="Brooks A.N."/>
            <person name="Brown R.H."/>
            <person name="Butlin R.K."/>
            <person name="Caggese C."/>
            <person name="Calvi B.R."/>
            <person name="Bernardo de Carvalho A."/>
            <person name="Caspi A."/>
            <person name="Castrezana S."/>
            <person name="Celniker S.E."/>
            <person name="Chang J.L."/>
            <person name="Chapple C."/>
            <person name="Chatterji S."/>
            <person name="Chinwalla A."/>
            <person name="Civetta A."/>
            <person name="Clifton S.W."/>
            <person name="Comeron J.M."/>
            <person name="Costello J.C."/>
            <person name="Coyne J.A."/>
            <person name="Daub J."/>
            <person name="David R.G."/>
            <person name="Delcher A.L."/>
            <person name="Delehaunty K."/>
            <person name="Do C.B."/>
            <person name="Ebling H."/>
            <person name="Edwards K."/>
            <person name="Eickbush T."/>
            <person name="Evans J.D."/>
            <person name="Filipski A."/>
            <person name="Findeiss S."/>
            <person name="Freyhult E."/>
            <person name="Fulton L."/>
            <person name="Fulton R."/>
            <person name="Garcia A.C."/>
            <person name="Gardiner A."/>
            <person name="Garfield D.A."/>
            <person name="Garvin B.E."/>
            <person name="Gibson G."/>
            <person name="Gilbert D."/>
            <person name="Gnerre S."/>
            <person name="Godfrey J."/>
            <person name="Good R."/>
            <person name="Gotea V."/>
            <person name="Gravely B."/>
            <person name="Greenberg A.J."/>
            <person name="Griffiths-Jones S."/>
            <person name="Gross S."/>
            <person name="Guigo R."/>
            <person name="Gustafson E.A."/>
            <person name="Haerty W."/>
            <person name="Hahn M.W."/>
            <person name="Halligan D.L."/>
            <person name="Halpern A.L."/>
            <person name="Halter G.M."/>
            <person name="Han M.V."/>
            <person name="Heger A."/>
            <person name="Hillier L."/>
            <person name="Hinrichs A.S."/>
            <person name="Holmes I."/>
            <person name="Hoskins R.A."/>
            <person name="Hubisz M.J."/>
            <person name="Hultmark D."/>
            <person name="Huntley M.A."/>
            <person name="Jaffe D.B."/>
            <person name="Jagadeeshan S."/>
            <person name="Jeck W.R."/>
            <person name="Johnson J."/>
            <person name="Jones C.D."/>
            <person name="Jordan W.C."/>
            <person name="Karpen G.H."/>
            <person name="Kataoka E."/>
            <person name="Keightley P.D."/>
            <person name="Kheradpour P."/>
            <person name="Kirkness E.F."/>
            <person name="Koerich L.B."/>
            <person name="Kristiansen K."/>
            <person name="Kudrna D."/>
            <person name="Kulathinal R.J."/>
            <person name="Kumar S."/>
            <person name="Kwok R."/>
            <person name="Lander E."/>
            <person name="Langley C.H."/>
            <person name="Lapoint R."/>
            <person name="Lazzaro B.P."/>
            <person name="Lee S.J."/>
            <person name="Levesque L."/>
            <person name="Li R."/>
            <person name="Lin C.F."/>
            <person name="Lin M.F."/>
            <person name="Lindblad-Toh K."/>
            <person name="Llopart A."/>
            <person name="Long M."/>
            <person name="Low L."/>
            <person name="Lozovsky E."/>
            <person name="Lu J."/>
            <person name="Luo M."/>
            <person name="Machado C.A."/>
            <person name="Makalowski W."/>
            <person name="Marzo M."/>
            <person name="Matsuda M."/>
            <person name="Matzkin L."/>
            <person name="McAllister B."/>
            <person name="McBride C.S."/>
            <person name="McKernan B."/>
            <person name="McKernan K."/>
            <person name="Mendez-Lago M."/>
            <person name="Minx P."/>
            <person name="Mollenhauer M.U."/>
            <person name="Montooth K."/>
            <person name="Mount S.M."/>
            <person name="Mu X."/>
            <person name="Myers E."/>
            <person name="Negre B."/>
            <person name="Newfeld S."/>
            <person name="Nielsen R."/>
            <person name="Noor M.A."/>
            <person name="O'Grady P."/>
            <person name="Pachter L."/>
            <person name="Papaceit M."/>
            <person name="Parisi M.J."/>
            <person name="Parisi M."/>
            <person name="Parts L."/>
            <person name="Pedersen J.S."/>
            <person name="Pesole G."/>
            <person name="Phillippy A.M."/>
            <person name="Ponting C.P."/>
            <person name="Pop M."/>
            <person name="Porcelli D."/>
            <person name="Powell J.R."/>
            <person name="Prohaska S."/>
            <person name="Pruitt K."/>
            <person name="Puig M."/>
            <person name="Quesneville H."/>
            <person name="Ram K.R."/>
            <person name="Rand D."/>
            <person name="Rasmussen M.D."/>
            <person name="Reed L.K."/>
            <person name="Reenan R."/>
            <person name="Reily A."/>
            <person name="Remington K.A."/>
            <person name="Rieger T.T."/>
            <person name="Ritchie M.G."/>
            <person name="Robin C."/>
            <person name="Rogers Y.H."/>
            <person name="Rohde C."/>
            <person name="Rozas J."/>
            <person name="Rubenfield M.J."/>
            <person name="Ruiz A."/>
            <person name="Russo S."/>
            <person name="Salzberg S.L."/>
            <person name="Sanchez-Gracia A."/>
            <person name="Saranga D.J."/>
            <person name="Sato H."/>
            <person name="Schaeffer S.W."/>
            <person name="Schatz M.C."/>
            <person name="Schlenke T."/>
            <person name="Schwartz R."/>
            <person name="Segarra C."/>
            <person name="Singh R.S."/>
            <person name="Sirot L."/>
            <person name="Sirota M."/>
            <person name="Sisneros N.B."/>
            <person name="Smith C.D."/>
            <person name="Smith T.F."/>
            <person name="Spieth J."/>
            <person name="Stage D.E."/>
            <person name="Stark A."/>
            <person name="Stephan W."/>
            <person name="Strausberg R.L."/>
            <person name="Strempel S."/>
            <person name="Sturgill D."/>
            <person name="Sutton G."/>
            <person name="Sutton G.G."/>
            <person name="Tao W."/>
            <person name="Teichmann S."/>
            <person name="Tobari Y.N."/>
            <person name="Tomimura Y."/>
            <person name="Tsolas J.M."/>
            <person name="Valente V.L."/>
            <person name="Venter E."/>
            <person name="Venter J.C."/>
            <person name="Vicario S."/>
            <person name="Vieira F.G."/>
            <person name="Vilella A.J."/>
            <person name="Villasante A."/>
            <person name="Walenz B."/>
            <person name="Wang J."/>
            <person name="Wasserman M."/>
            <person name="Watts T."/>
            <person name="Wilson D."/>
            <person name="Wilson R.K."/>
            <person name="Wing R.A."/>
            <person name="Wolfner M.F."/>
            <person name="Wong A."/>
            <person name="Wong G.K."/>
            <person name="Wu C.I."/>
            <person name="Wu G."/>
            <person name="Yamamoto D."/>
            <person name="Yang H.P."/>
            <person name="Yang S.P."/>
            <person name="Yorke J.A."/>
            <person name="Yoshida K."/>
            <person name="Zdobnov E."/>
            <person name="Zhang P."/>
            <person name="Zhang Y."/>
            <person name="Zimin A.V."/>
            <person name="Baldwin J."/>
            <person name="Abdouelleil A."/>
            <person name="Abdulkadir J."/>
            <person name="Abebe A."/>
            <person name="Abera B."/>
            <person name="Abreu J."/>
            <person name="Acer S.C."/>
            <person name="Aftuck L."/>
            <person name="Alexander A."/>
            <person name="An P."/>
            <person name="Anderson E."/>
            <person name="Anderson S."/>
            <person name="Arachi H."/>
            <person name="Azer M."/>
            <person name="Bachantsang P."/>
            <person name="Barry A."/>
            <person name="Bayul T."/>
            <person name="Berlin A."/>
            <person name="Bessette D."/>
            <person name="Bloom T."/>
            <person name="Blye J."/>
            <person name="Boguslavskiy L."/>
            <person name="Bonnet C."/>
            <person name="Boukhgalter B."/>
            <person name="Bourzgui I."/>
            <person name="Brown A."/>
            <person name="Cahill P."/>
            <person name="Channer S."/>
            <person name="Cheshatsang Y."/>
            <person name="Chuda L."/>
            <person name="Citroen M."/>
            <person name="Collymore A."/>
            <person name="Cooke P."/>
            <person name="Costello M."/>
            <person name="D'Aco K."/>
            <person name="Daza R."/>
            <person name="De Haan G."/>
            <person name="DeGray S."/>
            <person name="DeMaso C."/>
            <person name="Dhargay N."/>
            <person name="Dooley K."/>
            <person name="Dooley E."/>
            <person name="Doricent M."/>
            <person name="Dorje P."/>
            <person name="Dorjee K."/>
            <person name="Dupes A."/>
            <person name="Elong R."/>
            <person name="Falk J."/>
            <person name="Farina A."/>
            <person name="Faro S."/>
            <person name="Ferguson D."/>
            <person name="Fisher S."/>
            <person name="Foley C.D."/>
            <person name="Franke A."/>
            <person name="Friedrich D."/>
            <person name="Gadbois L."/>
            <person name="Gearin G."/>
            <person name="Gearin C.R."/>
            <person name="Giannoukos G."/>
            <person name="Goode T."/>
            <person name="Graham J."/>
            <person name="Grandbois E."/>
            <person name="Grewal S."/>
            <person name="Gyaltsen K."/>
            <person name="Hafez N."/>
            <person name="Hagos B."/>
            <person name="Hall J."/>
            <person name="Henson C."/>
            <person name="Hollinger A."/>
            <person name="Honan T."/>
            <person name="Huard M.D."/>
            <person name="Hughes L."/>
            <person name="Hurhula B."/>
            <person name="Husby M.E."/>
            <person name="Kamat A."/>
            <person name="Kanga B."/>
            <person name="Kashin S."/>
            <person name="Khazanovich D."/>
            <person name="Kisner P."/>
            <person name="Lance K."/>
            <person name="Lara M."/>
            <person name="Lee W."/>
            <person name="Lennon N."/>
            <person name="Letendre F."/>
            <person name="LeVine R."/>
            <person name="Lipovsky A."/>
            <person name="Liu X."/>
            <person name="Liu J."/>
            <person name="Liu S."/>
            <person name="Lokyitsang T."/>
            <person name="Lokyitsang Y."/>
            <person name="Lubonja R."/>
            <person name="Lui A."/>
            <person name="MacDonald P."/>
            <person name="Magnisalis V."/>
            <person name="Maru K."/>
            <person name="Matthews C."/>
            <person name="McCusker W."/>
            <person name="McDonough S."/>
            <person name="Mehta T."/>
            <person name="Meldrim J."/>
            <person name="Meneus L."/>
            <person name="Mihai O."/>
            <person name="Mihalev A."/>
            <person name="Mihova T."/>
            <person name="Mittelman R."/>
            <person name="Mlenga V."/>
            <person name="Montmayeur A."/>
            <person name="Mulrain L."/>
            <person name="Navidi A."/>
            <person name="Naylor J."/>
            <person name="Negash T."/>
            <person name="Nguyen T."/>
            <person name="Nguyen N."/>
            <person name="Nicol R."/>
            <person name="Norbu C."/>
            <person name="Norbu N."/>
            <person name="Novod N."/>
            <person name="O'Neill B."/>
            <person name="Osman S."/>
            <person name="Markiewicz E."/>
            <person name="Oyono O.L."/>
            <person name="Patti C."/>
            <person name="Phunkhang P."/>
            <person name="Pierre F."/>
            <person name="Priest M."/>
            <person name="Raghuraman S."/>
            <person name="Rege F."/>
            <person name="Reyes R."/>
            <person name="Rise C."/>
            <person name="Rogov P."/>
            <person name="Ross K."/>
            <person name="Ryan E."/>
            <person name="Settipalli S."/>
            <person name="Shea T."/>
            <person name="Sherpa N."/>
            <person name="Shi L."/>
            <person name="Shih D."/>
            <person name="Sparrow T."/>
            <person name="Spaulding J."/>
            <person name="Stalker J."/>
            <person name="Stange-Thomann N."/>
            <person name="Stavropoulos S."/>
            <person name="Stone C."/>
            <person name="Strader C."/>
            <person name="Tesfaye S."/>
            <person name="Thomson T."/>
            <person name="Thoulutsang Y."/>
            <person name="Thoulutsang D."/>
            <person name="Topham K."/>
            <person name="Topping I."/>
            <person name="Tsamla T."/>
            <person name="Vassiliev H."/>
            <person name="Vo A."/>
            <person name="Wangchuk T."/>
            <person name="Wangdi T."/>
            <person name="Weiand M."/>
            <person name="Wilkinson J."/>
            <person name="Wilson A."/>
            <person name="Yadav S."/>
            <person name="Young G."/>
            <person name="Yu Q."/>
            <person name="Zembek L."/>
            <person name="Zhong D."/>
            <person name="Zimmer A."/>
            <person name="Zwirko Z."/>
            <person name="Jaffe D.B."/>
            <person name="Alvarez P."/>
            <person name="Brockman W."/>
            <person name="Butler J."/>
            <person name="Chin C."/>
            <person name="Gnerre S."/>
            <person name="Grabherr M."/>
            <person name="Kleber M."/>
            <person name="Mauceli E."/>
            <person name="MacCallum I."/>
        </authorList>
    </citation>
    <scope>NUCLEOTIDE SEQUENCE [LARGE SCALE GENOMIC DNA]</scope>
    <source>
        <strain evidence="3">Tucson 14030-0811.24</strain>
    </source>
</reference>
<dbReference type="HOGENOM" id="CLU_710333_0_0_1"/>
<dbReference type="InterPro" id="IPR036872">
    <property type="entry name" value="CH_dom_sf"/>
</dbReference>
<dbReference type="InterPro" id="IPR027328">
    <property type="entry name" value="MAPRE"/>
</dbReference>
<dbReference type="OrthoDB" id="641149at2759"/>
<evidence type="ECO:0000313" key="2">
    <source>
        <dbReference type="EMBL" id="EDW78308.2"/>
    </source>
</evidence>
<dbReference type="AlphaFoldDB" id="B4N1R9"/>
<evidence type="ECO:0000313" key="3">
    <source>
        <dbReference type="Proteomes" id="UP000007798"/>
    </source>
</evidence>
<dbReference type="GO" id="GO:0008017">
    <property type="term" value="F:microtubule binding"/>
    <property type="evidence" value="ECO:0007669"/>
    <property type="project" value="InterPro"/>
</dbReference>
<dbReference type="PANTHER" id="PTHR10623">
    <property type="entry name" value="MICROTUBULE-ASSOCIATED PROTEIN RP/EB FAMILY MEMBER"/>
    <property type="match status" value="1"/>
</dbReference>
<gene>
    <name evidence="2" type="primary">Dwil\GK16359</name>
    <name evidence="2" type="ORF">Dwil_GK16359</name>
</gene>
<evidence type="ECO:0000259" key="1">
    <source>
        <dbReference type="Pfam" id="PF00307"/>
    </source>
</evidence>
<dbReference type="Gene3D" id="1.10.418.10">
    <property type="entry name" value="Calponin-like domain"/>
    <property type="match status" value="1"/>
</dbReference>
<feature type="domain" description="Calponin-homology (CH)" evidence="1">
    <location>
        <begin position="45"/>
        <end position="99"/>
    </location>
</feature>
<dbReference type="InterPro" id="IPR001715">
    <property type="entry name" value="CH_dom"/>
</dbReference>
<keyword evidence="3" id="KW-1185">Reference proteome</keyword>
<dbReference type="Proteomes" id="UP000007798">
    <property type="component" value="Unassembled WGS sequence"/>
</dbReference>
<sequence>MLTQRRQRRRHRRLPRLPTPVPIHRVYPFVFEKSVQLPLPIPDPLLLWVNRLLQCQIEDYSDFCSGAAFCQLLHLVYPQFIDLRLVYFQCSHVVQYILNYEYLQLGLARAQIFFHIPVGRLITEDERREARKLLNWFHDVYVQREPKHRRVYNAIDERFDQKITKKLNPLDRNIVWQYFFETEARVVSVGRLTPEPLKHLPAMIYGTQLSRMAIYVNKGMFGLANVEVERDLITLNNYGDRERPSRFYWAERDLVRLRVARGTLPKRLDVNRRQRFDPQPWEPPYLLPDELQSLITGRSLANISLMLNAVAHGCYPLRCLKNLRRLFNVSLLMVSYTEWVSSLVHQQPGDLLKCNENDNGLILVVINLNLANLSDLAHWSKQTRHERFRKRQIIQLPGYIGDQIETLREITERRLLVTSLSSTLANVLPITEPLDGAHEQRLALALEDYVMQTHITNPMEKIKSQSYYNSLMPDNCVVT</sequence>
<dbReference type="EMBL" id="CH963925">
    <property type="protein sequence ID" value="EDW78308.2"/>
    <property type="molecule type" value="Genomic_DNA"/>
</dbReference>
<dbReference type="InParanoid" id="B4N1R9"/>
<proteinExistence type="predicted"/>
<protein>
    <recommendedName>
        <fullName evidence="1">Calponin-homology (CH) domain-containing protein</fullName>
    </recommendedName>
</protein>
<dbReference type="Pfam" id="PF00307">
    <property type="entry name" value="CH"/>
    <property type="match status" value="1"/>
</dbReference>
<dbReference type="SMR" id="B4N1R9"/>
<dbReference type="STRING" id="7260.B4N1R9"/>
<organism evidence="2 3">
    <name type="scientific">Drosophila willistoni</name>
    <name type="common">Fruit fly</name>
    <dbReference type="NCBI Taxonomy" id="7260"/>
    <lineage>
        <taxon>Eukaryota</taxon>
        <taxon>Metazoa</taxon>
        <taxon>Ecdysozoa</taxon>
        <taxon>Arthropoda</taxon>
        <taxon>Hexapoda</taxon>
        <taxon>Insecta</taxon>
        <taxon>Pterygota</taxon>
        <taxon>Neoptera</taxon>
        <taxon>Endopterygota</taxon>
        <taxon>Diptera</taxon>
        <taxon>Brachycera</taxon>
        <taxon>Muscomorpha</taxon>
        <taxon>Ephydroidea</taxon>
        <taxon>Drosophilidae</taxon>
        <taxon>Drosophila</taxon>
        <taxon>Sophophora</taxon>
    </lineage>
</organism>
<accession>B4N1R9</accession>
<name>B4N1R9_DROWI</name>